<evidence type="ECO:0000313" key="2">
    <source>
        <dbReference type="Proteomes" id="UP000589292"/>
    </source>
</evidence>
<evidence type="ECO:0000313" key="1">
    <source>
        <dbReference type="EMBL" id="MBA1373099.1"/>
    </source>
</evidence>
<dbReference type="Proteomes" id="UP000589292">
    <property type="component" value="Unassembled WGS sequence"/>
</dbReference>
<organism evidence="1 2">
    <name type="scientific">Sphingomonas ursincola</name>
    <dbReference type="NCBI Taxonomy" id="56361"/>
    <lineage>
        <taxon>Bacteria</taxon>
        <taxon>Pseudomonadati</taxon>
        <taxon>Pseudomonadota</taxon>
        <taxon>Alphaproteobacteria</taxon>
        <taxon>Sphingomonadales</taxon>
        <taxon>Sphingomonadaceae</taxon>
        <taxon>Sphingomonas</taxon>
    </lineage>
</organism>
<dbReference type="EMBL" id="VDES01000001">
    <property type="protein sequence ID" value="MBA1373099.1"/>
    <property type="molecule type" value="Genomic_DNA"/>
</dbReference>
<name>A0A7V8RAW9_9SPHN</name>
<proteinExistence type="predicted"/>
<reference evidence="1 2" key="1">
    <citation type="journal article" date="1994" name="Int. J. Syst. Bacteriol.">
        <title>Phylogenetic positions of novel aerobic, bacteriochlorophyll a-containing bacteria and description of Roseococcus thiosulfatophilus gen. nov., sp. nov., Erythromicrobium ramosum gen. nov., sp. nov., and Erythrobacter litoralis sp. nov.</title>
        <authorList>
            <person name="Yurkov V."/>
            <person name="Stackebrandt E."/>
            <person name="Holmes A."/>
            <person name="Fuerst J.A."/>
            <person name="Hugenholtz P."/>
            <person name="Golecki J."/>
            <person name="Gad'on N."/>
            <person name="Gorlenko V.M."/>
            <person name="Kompantseva E.I."/>
            <person name="Drews G."/>
        </authorList>
    </citation>
    <scope>NUCLEOTIDE SEQUENCE [LARGE SCALE GENOMIC DNA]</scope>
    <source>
        <strain evidence="1 2">KR-99</strain>
    </source>
</reference>
<dbReference type="RefSeq" id="WP_181266243.1">
    <property type="nucleotide sequence ID" value="NZ_BAAAGB010000002.1"/>
</dbReference>
<accession>A0A7V8RAW9</accession>
<sequence>MQRTQATNRRDLKRSGGSLKTAVDVIKAYRKSLSVVGARREIIDSLDGALAILESQAAKGAISAVFGSKVIASRDAPDDKDIATLPEPEIEAMINDEDVTRRTLERIAIERFAVPKGSMRSYPNIMLLKEKLRTLMQNDVAHQAISEISKRVS</sequence>
<comment type="caution">
    <text evidence="1">The sequence shown here is derived from an EMBL/GenBank/DDBJ whole genome shotgun (WGS) entry which is preliminary data.</text>
</comment>
<dbReference type="AlphaFoldDB" id="A0A7V8RAW9"/>
<protein>
    <submittedName>
        <fullName evidence="1">Uncharacterized protein</fullName>
    </submittedName>
</protein>
<keyword evidence="2" id="KW-1185">Reference proteome</keyword>
<gene>
    <name evidence="1" type="ORF">FG486_02010</name>
</gene>